<comment type="caution">
    <text evidence="1">The sequence shown here is derived from an EMBL/GenBank/DDBJ whole genome shotgun (WGS) entry which is preliminary data.</text>
</comment>
<evidence type="ECO:0000313" key="2">
    <source>
        <dbReference type="Proteomes" id="UP000499080"/>
    </source>
</evidence>
<dbReference type="AlphaFoldDB" id="A0A4Y2N699"/>
<gene>
    <name evidence="1" type="ORF">AVEN_44009_1</name>
</gene>
<organism evidence="1 2">
    <name type="scientific">Araneus ventricosus</name>
    <name type="common">Orbweaver spider</name>
    <name type="synonym">Epeira ventricosa</name>
    <dbReference type="NCBI Taxonomy" id="182803"/>
    <lineage>
        <taxon>Eukaryota</taxon>
        <taxon>Metazoa</taxon>
        <taxon>Ecdysozoa</taxon>
        <taxon>Arthropoda</taxon>
        <taxon>Chelicerata</taxon>
        <taxon>Arachnida</taxon>
        <taxon>Araneae</taxon>
        <taxon>Araneomorphae</taxon>
        <taxon>Entelegynae</taxon>
        <taxon>Araneoidea</taxon>
        <taxon>Araneidae</taxon>
        <taxon>Araneus</taxon>
    </lineage>
</organism>
<protein>
    <submittedName>
        <fullName evidence="1">Uncharacterized protein</fullName>
    </submittedName>
</protein>
<keyword evidence="2" id="KW-1185">Reference proteome</keyword>
<reference evidence="1 2" key="1">
    <citation type="journal article" date="2019" name="Sci. Rep.">
        <title>Orb-weaving spider Araneus ventricosus genome elucidates the spidroin gene catalogue.</title>
        <authorList>
            <person name="Kono N."/>
            <person name="Nakamura H."/>
            <person name="Ohtoshi R."/>
            <person name="Moran D.A.P."/>
            <person name="Shinohara A."/>
            <person name="Yoshida Y."/>
            <person name="Fujiwara M."/>
            <person name="Mori M."/>
            <person name="Tomita M."/>
            <person name="Arakawa K."/>
        </authorList>
    </citation>
    <scope>NUCLEOTIDE SEQUENCE [LARGE SCALE GENOMIC DNA]</scope>
</reference>
<dbReference type="EMBL" id="BGPR01126525">
    <property type="protein sequence ID" value="GBN34958.1"/>
    <property type="molecule type" value="Genomic_DNA"/>
</dbReference>
<dbReference type="Proteomes" id="UP000499080">
    <property type="component" value="Unassembled WGS sequence"/>
</dbReference>
<evidence type="ECO:0000313" key="1">
    <source>
        <dbReference type="EMBL" id="GBN34958.1"/>
    </source>
</evidence>
<name>A0A4Y2N699_ARAVE</name>
<sequence>MKSAGVEEGWGHEPPMLNGLPTAATLADYRHLKGYVRLGYGGEQFHAGISFESLSVHKDIAVSCINCTQGRRDNYESDPVVIGNLFSFAVPQSESSRPEPFMEPLFNQRRMTTGTEAELGLSIHLNHQLALSHHHRRRRMAKSKK</sequence>
<accession>A0A4Y2N699</accession>
<proteinExistence type="predicted"/>